<evidence type="ECO:0000313" key="12">
    <source>
        <dbReference type="Proteomes" id="UP000812440"/>
    </source>
</evidence>
<dbReference type="Pfam" id="PF00001">
    <property type="entry name" value="7tm_1"/>
    <property type="match status" value="1"/>
</dbReference>
<comment type="caution">
    <text evidence="11">The sequence shown here is derived from an EMBL/GenBank/DDBJ whole genome shotgun (WGS) entry which is preliminary data.</text>
</comment>
<accession>A0A8T2JPI1</accession>
<evidence type="ECO:0000256" key="4">
    <source>
        <dbReference type="ARBA" id="ARBA00022989"/>
    </source>
</evidence>
<keyword evidence="4 9" id="KW-1133">Transmembrane helix</keyword>
<feature type="transmembrane region" description="Helical" evidence="9">
    <location>
        <begin position="264"/>
        <end position="290"/>
    </location>
</feature>
<evidence type="ECO:0000256" key="1">
    <source>
        <dbReference type="ARBA" id="ARBA00004651"/>
    </source>
</evidence>
<dbReference type="PANTHER" id="PTHR24231">
    <property type="entry name" value="PURINOCEPTOR-RELATED G-PROTEIN COUPLED RECEPTOR"/>
    <property type="match status" value="1"/>
</dbReference>
<dbReference type="SUPFAM" id="SSF81321">
    <property type="entry name" value="Family A G protein-coupled receptor-like"/>
    <property type="match status" value="1"/>
</dbReference>
<keyword evidence="3 9" id="KW-0812">Transmembrane</keyword>
<gene>
    <name evidence="11" type="ORF">GDO86_010168</name>
</gene>
<evidence type="ECO:0000256" key="5">
    <source>
        <dbReference type="ARBA" id="ARBA00023040"/>
    </source>
</evidence>
<dbReference type="GO" id="GO:0005886">
    <property type="term" value="C:plasma membrane"/>
    <property type="evidence" value="ECO:0007669"/>
    <property type="project" value="UniProtKB-SubCell"/>
</dbReference>
<name>A0A8T2JPI1_9PIPI</name>
<keyword evidence="7" id="KW-0675">Receptor</keyword>
<dbReference type="EMBL" id="JAACNH010000004">
    <property type="protein sequence ID" value="KAG8445280.1"/>
    <property type="molecule type" value="Genomic_DNA"/>
</dbReference>
<evidence type="ECO:0000256" key="3">
    <source>
        <dbReference type="ARBA" id="ARBA00022692"/>
    </source>
</evidence>
<dbReference type="InterPro" id="IPR000276">
    <property type="entry name" value="GPCR_Rhodpsn"/>
</dbReference>
<keyword evidence="5" id="KW-0297">G-protein coupled receptor</keyword>
<dbReference type="PRINTS" id="PR01157">
    <property type="entry name" value="P2YPURNOCPTR"/>
</dbReference>
<feature type="transmembrane region" description="Helical" evidence="9">
    <location>
        <begin position="29"/>
        <end position="49"/>
    </location>
</feature>
<dbReference type="OrthoDB" id="9990906at2759"/>
<feature type="domain" description="G-protein coupled receptors family 1 profile" evidence="10">
    <location>
        <begin position="40"/>
        <end position="287"/>
    </location>
</feature>
<feature type="transmembrane region" description="Helical" evidence="9">
    <location>
        <begin position="183"/>
        <end position="205"/>
    </location>
</feature>
<dbReference type="PROSITE" id="PS50262">
    <property type="entry name" value="G_PROTEIN_RECEP_F1_2"/>
    <property type="match status" value="1"/>
</dbReference>
<evidence type="ECO:0000313" key="11">
    <source>
        <dbReference type="EMBL" id="KAG8445280.1"/>
    </source>
</evidence>
<dbReference type="Proteomes" id="UP000812440">
    <property type="component" value="Chromosome 5"/>
</dbReference>
<dbReference type="PRINTS" id="PR00237">
    <property type="entry name" value="GPCRRHODOPSN"/>
</dbReference>
<evidence type="ECO:0000256" key="8">
    <source>
        <dbReference type="ARBA" id="ARBA00023224"/>
    </source>
</evidence>
<dbReference type="Gene3D" id="1.20.1070.10">
    <property type="entry name" value="Rhodopsin 7-helix transmembrane proteins"/>
    <property type="match status" value="1"/>
</dbReference>
<dbReference type="PANTHER" id="PTHR24231:SF49">
    <property type="entry name" value="LYSOPHOSPHATIDIC ACID RECEPTOR 6-LIKE"/>
    <property type="match status" value="1"/>
</dbReference>
<feature type="transmembrane region" description="Helical" evidence="9">
    <location>
        <begin position="61"/>
        <end position="83"/>
    </location>
</feature>
<feature type="transmembrane region" description="Helical" evidence="9">
    <location>
        <begin position="136"/>
        <end position="156"/>
    </location>
</feature>
<dbReference type="GO" id="GO:0004930">
    <property type="term" value="F:G protein-coupled receptor activity"/>
    <property type="evidence" value="ECO:0007669"/>
    <property type="project" value="UniProtKB-KW"/>
</dbReference>
<evidence type="ECO:0000256" key="2">
    <source>
        <dbReference type="ARBA" id="ARBA00022475"/>
    </source>
</evidence>
<evidence type="ECO:0000256" key="6">
    <source>
        <dbReference type="ARBA" id="ARBA00023136"/>
    </source>
</evidence>
<keyword evidence="12" id="KW-1185">Reference proteome</keyword>
<organism evidence="11 12">
    <name type="scientific">Hymenochirus boettgeri</name>
    <name type="common">Congo dwarf clawed frog</name>
    <dbReference type="NCBI Taxonomy" id="247094"/>
    <lineage>
        <taxon>Eukaryota</taxon>
        <taxon>Metazoa</taxon>
        <taxon>Chordata</taxon>
        <taxon>Craniata</taxon>
        <taxon>Vertebrata</taxon>
        <taxon>Euteleostomi</taxon>
        <taxon>Amphibia</taxon>
        <taxon>Batrachia</taxon>
        <taxon>Anura</taxon>
        <taxon>Pipoidea</taxon>
        <taxon>Pipidae</taxon>
        <taxon>Pipinae</taxon>
        <taxon>Hymenochirus</taxon>
    </lineage>
</organism>
<keyword evidence="6 9" id="KW-0472">Membrane</keyword>
<reference evidence="11" key="1">
    <citation type="thesis" date="2020" institute="ProQuest LLC" country="789 East Eisenhower Parkway, Ann Arbor, MI, USA">
        <title>Comparative Genomics and Chromosome Evolution.</title>
        <authorList>
            <person name="Mudd A.B."/>
        </authorList>
    </citation>
    <scope>NUCLEOTIDE SEQUENCE</scope>
    <source>
        <strain evidence="11">Female2</strain>
        <tissue evidence="11">Blood</tissue>
    </source>
</reference>
<keyword evidence="8" id="KW-0807">Transducer</keyword>
<proteinExistence type="predicted"/>
<protein>
    <recommendedName>
        <fullName evidence="10">G-protein coupled receptors family 1 profile domain-containing protein</fullName>
    </recommendedName>
</protein>
<evidence type="ECO:0000256" key="7">
    <source>
        <dbReference type="ARBA" id="ARBA00023170"/>
    </source>
</evidence>
<evidence type="ECO:0000256" key="9">
    <source>
        <dbReference type="SAM" id="Phobius"/>
    </source>
</evidence>
<dbReference type="AlphaFoldDB" id="A0A8T2JPI1"/>
<feature type="transmembrane region" description="Helical" evidence="9">
    <location>
        <begin position="103"/>
        <end position="124"/>
    </location>
</feature>
<keyword evidence="2" id="KW-1003">Cell membrane</keyword>
<dbReference type="InterPro" id="IPR017452">
    <property type="entry name" value="GPCR_Rhodpsn_7TM"/>
</dbReference>
<evidence type="ECO:0000259" key="10">
    <source>
        <dbReference type="PROSITE" id="PS50262"/>
    </source>
</evidence>
<feature type="transmembrane region" description="Helical" evidence="9">
    <location>
        <begin position="225"/>
        <end position="244"/>
    </location>
</feature>
<comment type="subcellular location">
    <subcellularLocation>
        <location evidence="1">Cell membrane</location>
        <topology evidence="1">Multi-pass membrane protein</topology>
    </subcellularLocation>
</comment>
<sequence length="340" mass="38760">MENIQKPAGNGNDHCLYNDDYKHNIYTSVYIVVFIFGLLFNGTALYVFFVVNKKKGIATTCLINLAIADLTFICFLPLRIAYYRNGATWIFGDALCRITTYSFYFSMYSSILILASISIFRYFAVVFPGSVNARTAVKVCTVVWIFSGVSTSPFFLSGTQDRENVTRCFEPSGKLPWAKIMYINYYALICGFLAPFSVTMVFNGLLIRHIRNMPLKKTHIRKHMIMIALVLLVFSVCFLPYHIQRTVHLHYLVHHPSVCSLHDVLQRTVVATLCLAILNSCLDPLLYVFIGHGFKSWLCKYKTRLDPITSSSHSGVVARELVDEMQMEDVLKTIDINEQQ</sequence>